<gene>
    <name evidence="1" type="ORF">COO91_06306</name>
</gene>
<dbReference type="AlphaFoldDB" id="A0A2K8SXY1"/>
<accession>A0A2K8SXY1</accession>
<reference evidence="1 2" key="1">
    <citation type="submission" date="2017-11" db="EMBL/GenBank/DDBJ databases">
        <title>Complete genome of a free-living desiccation-tolerant cyanobacterium and its photosynthetic adaptation to extreme terrestrial habitat.</title>
        <authorList>
            <person name="Shang J."/>
        </authorList>
    </citation>
    <scope>NUCLEOTIDE SEQUENCE [LARGE SCALE GENOMIC DNA]</scope>
    <source>
        <strain evidence="1 2">CCNUN1</strain>
    </source>
</reference>
<protein>
    <submittedName>
        <fullName evidence="1">Uncharacterized protein</fullName>
    </submittedName>
</protein>
<dbReference type="KEGG" id="nfl:COO91_06306"/>
<organism evidence="1 2">
    <name type="scientific">Nostoc flagelliforme CCNUN1</name>
    <dbReference type="NCBI Taxonomy" id="2038116"/>
    <lineage>
        <taxon>Bacteria</taxon>
        <taxon>Bacillati</taxon>
        <taxon>Cyanobacteriota</taxon>
        <taxon>Cyanophyceae</taxon>
        <taxon>Nostocales</taxon>
        <taxon>Nostocaceae</taxon>
        <taxon>Nostoc</taxon>
    </lineage>
</organism>
<evidence type="ECO:0000313" key="1">
    <source>
        <dbReference type="EMBL" id="AUB40297.1"/>
    </source>
</evidence>
<sequence>MFASLHNCFQLDNIGANFGEDAISPSLCKSAKIPIAQIHSTLIAIDFA</sequence>
<keyword evidence="2" id="KW-1185">Reference proteome</keyword>
<evidence type="ECO:0000313" key="2">
    <source>
        <dbReference type="Proteomes" id="UP000232003"/>
    </source>
</evidence>
<name>A0A2K8SXY1_9NOSO</name>
<proteinExistence type="predicted"/>
<dbReference type="Proteomes" id="UP000232003">
    <property type="component" value="Chromosome"/>
</dbReference>
<dbReference type="EMBL" id="CP024785">
    <property type="protein sequence ID" value="AUB40297.1"/>
    <property type="molecule type" value="Genomic_DNA"/>
</dbReference>